<keyword evidence="4" id="KW-0378">Hydrolase</keyword>
<protein>
    <recommendedName>
        <fullName evidence="8">Peptidase M20 dimerisation domain-containing protein</fullName>
    </recommendedName>
</protein>
<dbReference type="PIRSF" id="PIRSF037217">
    <property type="entry name" value="Carboxypeptidase_S"/>
    <property type="match status" value="1"/>
</dbReference>
<evidence type="ECO:0000256" key="2">
    <source>
        <dbReference type="ARBA" id="ARBA00022670"/>
    </source>
</evidence>
<feature type="binding site" evidence="7">
    <location>
        <position position="215"/>
    </location>
    <ligand>
        <name>Zn(2+)</name>
        <dbReference type="ChEBI" id="CHEBI:29105"/>
        <label>2</label>
    </ligand>
</feature>
<dbReference type="InterPro" id="IPR002933">
    <property type="entry name" value="Peptidase_M20"/>
</dbReference>
<keyword evidence="5 7" id="KW-0862">Zinc</keyword>
<feature type="active site" description="Proton acceptor" evidence="6">
    <location>
        <position position="186"/>
    </location>
</feature>
<feature type="binding site" evidence="7">
    <location>
        <position position="152"/>
    </location>
    <ligand>
        <name>Zn(2+)</name>
        <dbReference type="ChEBI" id="CHEBI:29105"/>
        <label>1</label>
    </ligand>
</feature>
<feature type="binding site" evidence="7">
    <location>
        <position position="492"/>
    </location>
    <ligand>
        <name>Zn(2+)</name>
        <dbReference type="ChEBI" id="CHEBI:29105"/>
        <label>1</label>
    </ligand>
</feature>
<comment type="similarity">
    <text evidence="1">Belongs to the peptidase M20A family.</text>
</comment>
<feature type="domain" description="Peptidase M20 dimerisation" evidence="8">
    <location>
        <begin position="234"/>
        <end position="385"/>
    </location>
</feature>
<dbReference type="GO" id="GO:0051603">
    <property type="term" value="P:proteolysis involved in protein catabolic process"/>
    <property type="evidence" value="ECO:0007669"/>
    <property type="project" value="TreeGrafter"/>
</dbReference>
<dbReference type="PANTHER" id="PTHR45962:SF1">
    <property type="entry name" value="N-FATTY-ACYL-AMINO ACID SYNTHASE_HYDROLASE PM20D1"/>
    <property type="match status" value="1"/>
</dbReference>
<feature type="binding site" evidence="7">
    <location>
        <position position="187"/>
    </location>
    <ligand>
        <name>Zn(2+)</name>
        <dbReference type="ChEBI" id="CHEBI:29105"/>
        <label>1</label>
    </ligand>
</feature>
<evidence type="ECO:0000256" key="6">
    <source>
        <dbReference type="PIRSR" id="PIRSR037217-1"/>
    </source>
</evidence>
<gene>
    <name evidence="9" type="ORF">M409DRAFT_62069</name>
</gene>
<dbReference type="InterPro" id="IPR017141">
    <property type="entry name" value="Pept_M20_carboxypep"/>
</dbReference>
<dbReference type="InterPro" id="IPR036264">
    <property type="entry name" value="Bact_exopeptidase_dim_dom"/>
</dbReference>
<dbReference type="CDD" id="cd05674">
    <property type="entry name" value="M20_yscS"/>
    <property type="match status" value="1"/>
</dbReference>
<dbReference type="PROSITE" id="PS00758">
    <property type="entry name" value="ARGE_DAPE_CPG2_1"/>
    <property type="match status" value="1"/>
</dbReference>
<evidence type="ECO:0000256" key="1">
    <source>
        <dbReference type="ARBA" id="ARBA00006247"/>
    </source>
</evidence>
<keyword evidence="10" id="KW-1185">Reference proteome</keyword>
<dbReference type="Gene3D" id="3.30.70.360">
    <property type="match status" value="1"/>
</dbReference>
<dbReference type="Pfam" id="PF07687">
    <property type="entry name" value="M20_dimer"/>
    <property type="match status" value="1"/>
</dbReference>
<accession>A0A6A6D342</accession>
<dbReference type="SUPFAM" id="SSF55031">
    <property type="entry name" value="Bacterial exopeptidase dimerisation domain"/>
    <property type="match status" value="1"/>
</dbReference>
<dbReference type="Gene3D" id="3.40.630.10">
    <property type="entry name" value="Zn peptidases"/>
    <property type="match status" value="1"/>
</dbReference>
<dbReference type="GO" id="GO:0004181">
    <property type="term" value="F:metallocarboxypeptidase activity"/>
    <property type="evidence" value="ECO:0007669"/>
    <property type="project" value="InterPro"/>
</dbReference>
<dbReference type="InterPro" id="IPR047177">
    <property type="entry name" value="Pept_M20A"/>
</dbReference>
<dbReference type="PROSITE" id="PS00759">
    <property type="entry name" value="ARGE_DAPE_CPG2_2"/>
    <property type="match status" value="1"/>
</dbReference>
<dbReference type="InterPro" id="IPR011650">
    <property type="entry name" value="Peptidase_M20_dimer"/>
</dbReference>
<sequence length="532" mass="59018">MSVILVLSTRRWCPLSPKLTPPDDGLEDSRILFAIDEVLHRQVERLSAVVNVSTISYDDNGQVGEDMRWETFGELHTVLKRLFPVIAQQVEVEKINKYGLLYYLPGTDRSLKPILLMAHQDVVPPMDPRQWTHPPFQAHFDGEWLWGRGASDCKSNLIGILSAIDALLAQAYTPRRSILLAFGFDEETGGTQGAAEISRHLERNMGNDSVAMVFDEGGMGVKTLGHIAYALPAVAEKGFVDIILTLETSGGHSSRPPKHTSIGIMSKIVEALEENPFSPVLDQTNPMRNVLQCEAVHSPSHVEPWLRKELASGGSAHELGEKMVNSRGDAIRWQIQTSQAVDIIHGGSKDNQLPSRVELTVNYRISTHDDVEELLNKVAQRVASVVHEFDIAVSGLGFDEEQTEGGVIRLASKDLLRPSPITPANSENEVWSIFSGTLRQVYESVDTLPGVETVVPVGSIATGNSDTAHYWKLTRNIYRFTPSREGSRLGIHDIDERIQMSDHVEAIRVYYDLIRNIQAYDGDVCDGECLDL</sequence>
<organism evidence="9 10">
    <name type="scientific">Zasmidium cellare ATCC 36951</name>
    <dbReference type="NCBI Taxonomy" id="1080233"/>
    <lineage>
        <taxon>Eukaryota</taxon>
        <taxon>Fungi</taxon>
        <taxon>Dikarya</taxon>
        <taxon>Ascomycota</taxon>
        <taxon>Pezizomycotina</taxon>
        <taxon>Dothideomycetes</taxon>
        <taxon>Dothideomycetidae</taxon>
        <taxon>Mycosphaerellales</taxon>
        <taxon>Mycosphaerellaceae</taxon>
        <taxon>Zasmidium</taxon>
    </lineage>
</organism>
<keyword evidence="2" id="KW-0645">Protease</keyword>
<keyword evidence="3 7" id="KW-0479">Metal-binding</keyword>
<dbReference type="AlphaFoldDB" id="A0A6A6D342"/>
<reference evidence="9" key="1">
    <citation type="journal article" date="2020" name="Stud. Mycol.">
        <title>101 Dothideomycetes genomes: a test case for predicting lifestyles and emergence of pathogens.</title>
        <authorList>
            <person name="Haridas S."/>
            <person name="Albert R."/>
            <person name="Binder M."/>
            <person name="Bloem J."/>
            <person name="Labutti K."/>
            <person name="Salamov A."/>
            <person name="Andreopoulos B."/>
            <person name="Baker S."/>
            <person name="Barry K."/>
            <person name="Bills G."/>
            <person name="Bluhm B."/>
            <person name="Cannon C."/>
            <person name="Castanera R."/>
            <person name="Culley D."/>
            <person name="Daum C."/>
            <person name="Ezra D."/>
            <person name="Gonzalez J."/>
            <person name="Henrissat B."/>
            <person name="Kuo A."/>
            <person name="Liang C."/>
            <person name="Lipzen A."/>
            <person name="Lutzoni F."/>
            <person name="Magnuson J."/>
            <person name="Mondo S."/>
            <person name="Nolan M."/>
            <person name="Ohm R."/>
            <person name="Pangilinan J."/>
            <person name="Park H.-J."/>
            <person name="Ramirez L."/>
            <person name="Alfaro M."/>
            <person name="Sun H."/>
            <person name="Tritt A."/>
            <person name="Yoshinaga Y."/>
            <person name="Zwiers L.-H."/>
            <person name="Turgeon B."/>
            <person name="Goodwin S."/>
            <person name="Spatafora J."/>
            <person name="Crous P."/>
            <person name="Grigoriev I."/>
        </authorList>
    </citation>
    <scope>NUCLEOTIDE SEQUENCE</scope>
    <source>
        <strain evidence="9">ATCC 36951</strain>
    </source>
</reference>
<dbReference type="Gene3D" id="1.10.150.900">
    <property type="match status" value="1"/>
</dbReference>
<evidence type="ECO:0000256" key="5">
    <source>
        <dbReference type="ARBA" id="ARBA00022833"/>
    </source>
</evidence>
<proteinExistence type="inferred from homology"/>
<evidence type="ECO:0000256" key="7">
    <source>
        <dbReference type="PIRSR" id="PIRSR037217-2"/>
    </source>
</evidence>
<name>A0A6A6D342_ZASCE</name>
<dbReference type="RefSeq" id="XP_033674710.1">
    <property type="nucleotide sequence ID" value="XM_033815004.1"/>
</dbReference>
<dbReference type="GO" id="GO:0046872">
    <property type="term" value="F:metal ion binding"/>
    <property type="evidence" value="ECO:0007669"/>
    <property type="project" value="UniProtKB-KW"/>
</dbReference>
<evidence type="ECO:0000259" key="8">
    <source>
        <dbReference type="Pfam" id="PF07687"/>
    </source>
</evidence>
<dbReference type="OrthoDB" id="3064516at2759"/>
<evidence type="ECO:0000313" key="9">
    <source>
        <dbReference type="EMBL" id="KAF2173821.1"/>
    </source>
</evidence>
<dbReference type="GeneID" id="54568276"/>
<evidence type="ECO:0000256" key="3">
    <source>
        <dbReference type="ARBA" id="ARBA00022723"/>
    </source>
</evidence>
<feature type="binding site" evidence="7">
    <location>
        <position position="152"/>
    </location>
    <ligand>
        <name>Zn(2+)</name>
        <dbReference type="ChEBI" id="CHEBI:29105"/>
        <label>2</label>
    </ligand>
</feature>
<dbReference type="GO" id="GO:0000328">
    <property type="term" value="C:fungal-type vacuole lumen"/>
    <property type="evidence" value="ECO:0007669"/>
    <property type="project" value="TreeGrafter"/>
</dbReference>
<dbReference type="FunFam" id="3.40.630.10:FF:000027">
    <property type="entry name" value="N-fatty-acyl-amino acid synthase/hydrolase PM20D1"/>
    <property type="match status" value="1"/>
</dbReference>
<evidence type="ECO:0000256" key="4">
    <source>
        <dbReference type="ARBA" id="ARBA00022801"/>
    </source>
</evidence>
<dbReference type="Pfam" id="PF01546">
    <property type="entry name" value="Peptidase_M20"/>
    <property type="match status" value="1"/>
</dbReference>
<evidence type="ECO:0000313" key="10">
    <source>
        <dbReference type="Proteomes" id="UP000799537"/>
    </source>
</evidence>
<dbReference type="SUPFAM" id="SSF53187">
    <property type="entry name" value="Zn-dependent exopeptidases"/>
    <property type="match status" value="1"/>
</dbReference>
<feature type="binding site" evidence="7">
    <location>
        <position position="119"/>
    </location>
    <ligand>
        <name>Zn(2+)</name>
        <dbReference type="ChEBI" id="CHEBI:29105"/>
        <label>2</label>
    </ligand>
</feature>
<dbReference type="PANTHER" id="PTHR45962">
    <property type="entry name" value="N-FATTY-ACYL-AMINO ACID SYNTHASE/HYDROLASE PM20D1"/>
    <property type="match status" value="1"/>
</dbReference>
<feature type="active site" evidence="6">
    <location>
        <position position="121"/>
    </location>
</feature>
<dbReference type="InterPro" id="IPR001261">
    <property type="entry name" value="ArgE/DapE_CS"/>
</dbReference>
<dbReference type="EMBL" id="ML993579">
    <property type="protein sequence ID" value="KAF2173821.1"/>
    <property type="molecule type" value="Genomic_DNA"/>
</dbReference>
<dbReference type="Proteomes" id="UP000799537">
    <property type="component" value="Unassembled WGS sequence"/>
</dbReference>